<name>A0A5C1DIR3_9NEIS</name>
<keyword evidence="2" id="KW-1185">Reference proteome</keyword>
<evidence type="ECO:0000313" key="2">
    <source>
        <dbReference type="Proteomes" id="UP000322079"/>
    </source>
</evidence>
<dbReference type="SUPFAM" id="SSF51735">
    <property type="entry name" value="NAD(P)-binding Rossmann-fold domains"/>
    <property type="match status" value="1"/>
</dbReference>
<dbReference type="AlphaFoldDB" id="A0A5C1DIR3"/>
<evidence type="ECO:0000313" key="1">
    <source>
        <dbReference type="EMBL" id="QEL55937.1"/>
    </source>
</evidence>
<dbReference type="KEGG" id="chrm:FYK34_10405"/>
<gene>
    <name evidence="1" type="ORF">FYK34_10405</name>
</gene>
<evidence type="ECO:0008006" key="3">
    <source>
        <dbReference type="Google" id="ProtNLM"/>
    </source>
</evidence>
<reference evidence="1 2" key="1">
    <citation type="submission" date="2019-08" db="EMBL/GenBank/DDBJ databases">
        <title>Chromobacterium paludis, a novel bacterium isolated from a Maryland marsh pond.</title>
        <authorList>
            <person name="Blackburn M.B."/>
            <person name="Gundersen-Rindal D.E."/>
        </authorList>
    </citation>
    <scope>NUCLEOTIDE SEQUENCE [LARGE SCALE GENOMIC DNA]</scope>
    <source>
        <strain evidence="2">IIBBL 257-1</strain>
    </source>
</reference>
<dbReference type="RefSeq" id="WP_149296292.1">
    <property type="nucleotide sequence ID" value="NZ_CP043473.1"/>
</dbReference>
<proteinExistence type="predicted"/>
<protein>
    <recommendedName>
        <fullName evidence="3">Short-chain dehydrogenase</fullName>
    </recommendedName>
</protein>
<organism evidence="1 2">
    <name type="scientific">Chromobacterium paludis</name>
    <dbReference type="NCBI Taxonomy" id="2605945"/>
    <lineage>
        <taxon>Bacteria</taxon>
        <taxon>Pseudomonadati</taxon>
        <taxon>Pseudomonadota</taxon>
        <taxon>Betaproteobacteria</taxon>
        <taxon>Neisseriales</taxon>
        <taxon>Chromobacteriaceae</taxon>
        <taxon>Chromobacterium</taxon>
    </lineage>
</organism>
<accession>A0A5C1DIR3</accession>
<dbReference type="Gene3D" id="3.40.50.720">
    <property type="entry name" value="NAD(P)-binding Rossmann-like Domain"/>
    <property type="match status" value="1"/>
</dbReference>
<sequence>MEFKTVLVVGGTGMLAKTTRHLADHASQLILVSRDSHAAAKKLGLSGANCISADWTSVPAFLAATQPAIDRFPPDLIVLWMHQTGRGARLGLLDMVRGSNCRIVDIHGSGGGNVQDRVAQRRLQAMQAGCRYTAVVLGSVPERDGSARWLTHDEISLGVIQAIESPSNCVVGSI</sequence>
<dbReference type="InterPro" id="IPR036291">
    <property type="entry name" value="NAD(P)-bd_dom_sf"/>
</dbReference>
<dbReference type="Proteomes" id="UP000322079">
    <property type="component" value="Chromosome"/>
</dbReference>
<dbReference type="EMBL" id="CP043473">
    <property type="protein sequence ID" value="QEL55937.1"/>
    <property type="molecule type" value="Genomic_DNA"/>
</dbReference>